<feature type="transmembrane region" description="Helical" evidence="7">
    <location>
        <begin position="126"/>
        <end position="151"/>
    </location>
</feature>
<feature type="transmembrane region" description="Helical" evidence="7">
    <location>
        <begin position="327"/>
        <end position="350"/>
    </location>
</feature>
<evidence type="ECO:0000259" key="8">
    <source>
        <dbReference type="Pfam" id="PF00482"/>
    </source>
</evidence>
<reference evidence="9 10" key="1">
    <citation type="submission" date="2019-02" db="EMBL/GenBank/DDBJ databases">
        <title>Deep-cultivation of Planctomycetes and their phenomic and genomic characterization uncovers novel biology.</title>
        <authorList>
            <person name="Wiegand S."/>
            <person name="Jogler M."/>
            <person name="Boedeker C."/>
            <person name="Pinto D."/>
            <person name="Vollmers J."/>
            <person name="Rivas-Marin E."/>
            <person name="Kohn T."/>
            <person name="Peeters S.H."/>
            <person name="Heuer A."/>
            <person name="Rast P."/>
            <person name="Oberbeckmann S."/>
            <person name="Bunk B."/>
            <person name="Jeske O."/>
            <person name="Meyerdierks A."/>
            <person name="Storesund J.E."/>
            <person name="Kallscheuer N."/>
            <person name="Luecker S."/>
            <person name="Lage O.M."/>
            <person name="Pohl T."/>
            <person name="Merkel B.J."/>
            <person name="Hornburger P."/>
            <person name="Mueller R.-W."/>
            <person name="Bruemmer F."/>
            <person name="Labrenz M."/>
            <person name="Spormann A.M."/>
            <person name="Op den Camp H."/>
            <person name="Overmann J."/>
            <person name="Amann R."/>
            <person name="Jetten M.S.M."/>
            <person name="Mascher T."/>
            <person name="Medema M.H."/>
            <person name="Devos D.P."/>
            <person name="Kaster A.-K."/>
            <person name="Ovreas L."/>
            <person name="Rohde M."/>
            <person name="Galperin M.Y."/>
            <person name="Jogler C."/>
        </authorList>
    </citation>
    <scope>NUCLEOTIDE SEQUENCE [LARGE SCALE GENOMIC DNA]</scope>
    <source>
        <strain evidence="9 10">Pan216</strain>
    </source>
</reference>
<dbReference type="GO" id="GO:0005886">
    <property type="term" value="C:plasma membrane"/>
    <property type="evidence" value="ECO:0007669"/>
    <property type="project" value="UniProtKB-SubCell"/>
</dbReference>
<evidence type="ECO:0000256" key="6">
    <source>
        <dbReference type="ARBA" id="ARBA00023136"/>
    </source>
</evidence>
<dbReference type="InterPro" id="IPR018076">
    <property type="entry name" value="T2SS_GspF_dom"/>
</dbReference>
<evidence type="ECO:0000256" key="5">
    <source>
        <dbReference type="ARBA" id="ARBA00022989"/>
    </source>
</evidence>
<dbReference type="RefSeq" id="WP_419193000.1">
    <property type="nucleotide sequence ID" value="NZ_CP036279.1"/>
</dbReference>
<name>A0A518BBW8_9BACT</name>
<evidence type="ECO:0000313" key="9">
    <source>
        <dbReference type="EMBL" id="QDU64481.1"/>
    </source>
</evidence>
<protein>
    <submittedName>
        <fullName evidence="9">Type II secretion system protein F</fullName>
    </submittedName>
</protein>
<comment type="similarity">
    <text evidence="2">Belongs to the GSP F family.</text>
</comment>
<accession>A0A518BBW8</accession>
<sequence>MEDDSEGRSLWGELSRRRIATKSLARWCRMLAGYLSAGKRLTDAMEILAKRGPSDSRGFSDYLARRLRSGDSLTKAIRKADQSVPPIFLAMTEVAAKTGRLPEVLKELERYFQLQLSMRRRFLSRIIWPVLQLLSAIFIIAVLILILGIIAEMQNAQAIDIVGLGLQGPSGAAIWLALCFGSAAIGYGTFWYLRRMLGQANRIDRLLLKIPVLGPCFRTLALARLCLSMNMTMDSSMPAHQAMRLSLVSTENGAYRSLADRVAQEIRNGQTISVSIAKYDVFPEDFLDILESAEESGEVPEAMLRLGRQYDEQAEHQMALVTMVAGWGVWAGVALLIIYFVVRIFIVCYWQPLQQALEEF</sequence>
<feature type="transmembrane region" description="Helical" evidence="7">
    <location>
        <begin position="171"/>
        <end position="194"/>
    </location>
</feature>
<dbReference type="InterPro" id="IPR003004">
    <property type="entry name" value="GspF/PilC"/>
</dbReference>
<keyword evidence="6 7" id="KW-0472">Membrane</keyword>
<feature type="domain" description="Type II secretion system protein GspF" evidence="8">
    <location>
        <begin position="27"/>
        <end position="147"/>
    </location>
</feature>
<dbReference type="Pfam" id="PF00482">
    <property type="entry name" value="T2SSF"/>
    <property type="match status" value="2"/>
</dbReference>
<evidence type="ECO:0000256" key="3">
    <source>
        <dbReference type="ARBA" id="ARBA00022475"/>
    </source>
</evidence>
<keyword evidence="4 7" id="KW-0812">Transmembrane</keyword>
<dbReference type="KEGG" id="knv:Pan216_53710"/>
<feature type="domain" description="Type II secretion system protein GspF" evidence="8">
    <location>
        <begin position="226"/>
        <end position="342"/>
    </location>
</feature>
<evidence type="ECO:0000313" key="10">
    <source>
        <dbReference type="Proteomes" id="UP000317093"/>
    </source>
</evidence>
<dbReference type="AlphaFoldDB" id="A0A518BBW8"/>
<dbReference type="PANTHER" id="PTHR30012">
    <property type="entry name" value="GENERAL SECRETION PATHWAY PROTEIN"/>
    <property type="match status" value="1"/>
</dbReference>
<evidence type="ECO:0000256" key="7">
    <source>
        <dbReference type="SAM" id="Phobius"/>
    </source>
</evidence>
<gene>
    <name evidence="9" type="primary">gspF</name>
    <name evidence="9" type="ORF">Pan216_53710</name>
</gene>
<evidence type="ECO:0000256" key="2">
    <source>
        <dbReference type="ARBA" id="ARBA00005745"/>
    </source>
</evidence>
<dbReference type="PANTHER" id="PTHR30012:SF0">
    <property type="entry name" value="TYPE II SECRETION SYSTEM PROTEIN F-RELATED"/>
    <property type="match status" value="1"/>
</dbReference>
<keyword evidence="10" id="KW-1185">Reference proteome</keyword>
<keyword evidence="5 7" id="KW-1133">Transmembrane helix</keyword>
<evidence type="ECO:0000256" key="1">
    <source>
        <dbReference type="ARBA" id="ARBA00004651"/>
    </source>
</evidence>
<proteinExistence type="inferred from homology"/>
<dbReference type="EMBL" id="CP036279">
    <property type="protein sequence ID" value="QDU64481.1"/>
    <property type="molecule type" value="Genomic_DNA"/>
</dbReference>
<comment type="subcellular location">
    <subcellularLocation>
        <location evidence="1">Cell membrane</location>
        <topology evidence="1">Multi-pass membrane protein</topology>
    </subcellularLocation>
</comment>
<evidence type="ECO:0000256" key="4">
    <source>
        <dbReference type="ARBA" id="ARBA00022692"/>
    </source>
</evidence>
<organism evidence="9 10">
    <name type="scientific">Kolteria novifilia</name>
    <dbReference type="NCBI Taxonomy" id="2527975"/>
    <lineage>
        <taxon>Bacteria</taxon>
        <taxon>Pseudomonadati</taxon>
        <taxon>Planctomycetota</taxon>
        <taxon>Planctomycetia</taxon>
        <taxon>Kolteriales</taxon>
        <taxon>Kolteriaceae</taxon>
        <taxon>Kolteria</taxon>
    </lineage>
</organism>
<dbReference type="InterPro" id="IPR042094">
    <property type="entry name" value="T2SS_GspF_sf"/>
</dbReference>
<keyword evidence="3" id="KW-1003">Cell membrane</keyword>
<dbReference type="Gene3D" id="1.20.81.30">
    <property type="entry name" value="Type II secretion system (T2SS), domain F"/>
    <property type="match status" value="2"/>
</dbReference>
<dbReference type="Proteomes" id="UP000317093">
    <property type="component" value="Chromosome"/>
</dbReference>